<dbReference type="SMART" id="SM00895">
    <property type="entry name" value="FCD"/>
    <property type="match status" value="1"/>
</dbReference>
<dbReference type="SUPFAM" id="SSF48008">
    <property type="entry name" value="GntR ligand-binding domain-like"/>
    <property type="match status" value="1"/>
</dbReference>
<keyword evidence="1" id="KW-0805">Transcription regulation</keyword>
<proteinExistence type="predicted"/>
<accession>A0A3D5QEB9</accession>
<evidence type="ECO:0000256" key="3">
    <source>
        <dbReference type="ARBA" id="ARBA00023163"/>
    </source>
</evidence>
<dbReference type="EMBL" id="DPPF01000214">
    <property type="protein sequence ID" value="HCW94014.1"/>
    <property type="molecule type" value="Genomic_DNA"/>
</dbReference>
<comment type="caution">
    <text evidence="5">The sequence shown here is derived from an EMBL/GenBank/DDBJ whole genome shotgun (WGS) entry which is preliminary data.</text>
</comment>
<evidence type="ECO:0000259" key="4">
    <source>
        <dbReference type="PROSITE" id="PS50949"/>
    </source>
</evidence>
<dbReference type="InterPro" id="IPR000524">
    <property type="entry name" value="Tscrpt_reg_HTH_GntR"/>
</dbReference>
<dbReference type="AlphaFoldDB" id="A0A3D5QEB9"/>
<evidence type="ECO:0000256" key="2">
    <source>
        <dbReference type="ARBA" id="ARBA00023125"/>
    </source>
</evidence>
<dbReference type="InterPro" id="IPR036390">
    <property type="entry name" value="WH_DNA-bd_sf"/>
</dbReference>
<dbReference type="PROSITE" id="PS50949">
    <property type="entry name" value="HTH_GNTR"/>
    <property type="match status" value="1"/>
</dbReference>
<keyword evidence="3" id="KW-0804">Transcription</keyword>
<evidence type="ECO:0000313" key="6">
    <source>
        <dbReference type="Proteomes" id="UP000262325"/>
    </source>
</evidence>
<gene>
    <name evidence="5" type="ORF">DHM44_10085</name>
</gene>
<dbReference type="Proteomes" id="UP000262325">
    <property type="component" value="Unassembled WGS sequence"/>
</dbReference>
<evidence type="ECO:0000313" key="5">
    <source>
        <dbReference type="EMBL" id="HCW94014.1"/>
    </source>
</evidence>
<dbReference type="InterPro" id="IPR011711">
    <property type="entry name" value="GntR_C"/>
</dbReference>
<dbReference type="CDD" id="cd07377">
    <property type="entry name" value="WHTH_GntR"/>
    <property type="match status" value="1"/>
</dbReference>
<evidence type="ECO:0000256" key="1">
    <source>
        <dbReference type="ARBA" id="ARBA00023015"/>
    </source>
</evidence>
<dbReference type="InterPro" id="IPR036388">
    <property type="entry name" value="WH-like_DNA-bd_sf"/>
</dbReference>
<keyword evidence="2" id="KW-0238">DNA-binding</keyword>
<name>A0A3D5QEB9_FLESI</name>
<dbReference type="PRINTS" id="PR00035">
    <property type="entry name" value="HTHGNTR"/>
</dbReference>
<dbReference type="SUPFAM" id="SSF46785">
    <property type="entry name" value="Winged helix' DNA-binding domain"/>
    <property type="match status" value="1"/>
</dbReference>
<reference evidence="5 6" key="1">
    <citation type="journal article" date="2018" name="Nat. Biotechnol.">
        <title>A standardized bacterial taxonomy based on genome phylogeny substantially revises the tree of life.</title>
        <authorList>
            <person name="Parks D.H."/>
            <person name="Chuvochina M."/>
            <person name="Waite D.W."/>
            <person name="Rinke C."/>
            <person name="Skarshewski A."/>
            <person name="Chaumeil P.A."/>
            <person name="Hugenholtz P."/>
        </authorList>
    </citation>
    <scope>NUCLEOTIDE SEQUENCE [LARGE SCALE GENOMIC DNA]</scope>
    <source>
        <strain evidence="5">UBA8672</strain>
    </source>
</reference>
<feature type="domain" description="HTH gntR-type" evidence="4">
    <location>
        <begin position="26"/>
        <end position="93"/>
    </location>
</feature>
<dbReference type="GO" id="GO:0003677">
    <property type="term" value="F:DNA binding"/>
    <property type="evidence" value="ECO:0007669"/>
    <property type="project" value="UniProtKB-KW"/>
</dbReference>
<sequence>MLTNCNDFYIVDCRQWGEMVEVLEKNTYKDLVVKQIYHMILNGEMNSGDRVIESSLSKNFGISRAPVREALRELITEGILKYKPQVGYYVTEITTEQILDTYETRGLLEGYAIRTALDLFSRDDIDNLKRYIDDMEFFAFEGEHLKFIEAGGKFHEYMFCKSPNFELVEFTKKLSHKSHIFFNKYWMKIYSPENIRKRHECIIDTISKKDGGMLESVIRDHYMSTAAKISELI</sequence>
<dbReference type="InterPro" id="IPR008920">
    <property type="entry name" value="TF_FadR/GntR_C"/>
</dbReference>
<dbReference type="Pfam" id="PF00392">
    <property type="entry name" value="GntR"/>
    <property type="match status" value="1"/>
</dbReference>
<dbReference type="PANTHER" id="PTHR43537:SF5">
    <property type="entry name" value="UXU OPERON TRANSCRIPTIONAL REGULATOR"/>
    <property type="match status" value="1"/>
</dbReference>
<dbReference type="Gene3D" id="1.10.10.10">
    <property type="entry name" value="Winged helix-like DNA-binding domain superfamily/Winged helix DNA-binding domain"/>
    <property type="match status" value="1"/>
</dbReference>
<dbReference type="Pfam" id="PF07729">
    <property type="entry name" value="FCD"/>
    <property type="match status" value="1"/>
</dbReference>
<dbReference type="Gene3D" id="1.20.120.530">
    <property type="entry name" value="GntR ligand-binding domain-like"/>
    <property type="match status" value="1"/>
</dbReference>
<dbReference type="PANTHER" id="PTHR43537">
    <property type="entry name" value="TRANSCRIPTIONAL REGULATOR, GNTR FAMILY"/>
    <property type="match status" value="1"/>
</dbReference>
<dbReference type="GO" id="GO:0003700">
    <property type="term" value="F:DNA-binding transcription factor activity"/>
    <property type="evidence" value="ECO:0007669"/>
    <property type="project" value="InterPro"/>
</dbReference>
<organism evidence="5 6">
    <name type="scientific">Flexistipes sinusarabici</name>
    <dbReference type="NCBI Taxonomy" id="2352"/>
    <lineage>
        <taxon>Bacteria</taxon>
        <taxon>Pseudomonadati</taxon>
        <taxon>Deferribacterota</taxon>
        <taxon>Deferribacteres</taxon>
        <taxon>Deferribacterales</taxon>
        <taxon>Flexistipitaceae</taxon>
        <taxon>Flexistipes</taxon>
    </lineage>
</organism>
<dbReference type="SMART" id="SM00345">
    <property type="entry name" value="HTH_GNTR"/>
    <property type="match status" value="1"/>
</dbReference>
<protein>
    <recommendedName>
        <fullName evidence="4">HTH gntR-type domain-containing protein</fullName>
    </recommendedName>
</protein>